<dbReference type="EC" id="1.1.1.58" evidence="6"/>
<dbReference type="InterPro" id="IPR013328">
    <property type="entry name" value="6PGD_dom2"/>
</dbReference>
<dbReference type="PATRIC" id="fig|679936.5.peg.2237"/>
<evidence type="ECO:0000256" key="3">
    <source>
        <dbReference type="ARBA" id="ARBA00048615"/>
    </source>
</evidence>
<dbReference type="NCBIfam" id="NF002969">
    <property type="entry name" value="PRK03643.1"/>
    <property type="match status" value="1"/>
</dbReference>
<dbReference type="GO" id="GO:0008926">
    <property type="term" value="F:mannitol-1-phosphate 5-dehydrogenase activity"/>
    <property type="evidence" value="ECO:0007669"/>
    <property type="project" value="UniProtKB-EC"/>
</dbReference>
<keyword evidence="7" id="KW-1185">Reference proteome</keyword>
<dbReference type="STRING" id="679936.Sulac_2167"/>
<dbReference type="Proteomes" id="UP000005439">
    <property type="component" value="Chromosome"/>
</dbReference>
<evidence type="ECO:0000313" key="7">
    <source>
        <dbReference type="Proteomes" id="UP000005439"/>
    </source>
</evidence>
<keyword evidence="2" id="KW-0520">NAD</keyword>
<sequence>MPMAKGVGPERVLQIGEGRFLRGFVDWILAQLQRQGRYDGRVVVVFPRSANPAAREAWNRQQGQFSVVVCGIEAGHPVFRIDPVRVVSRTIDPHREWIAFLDTATLPTMEVLISNTTEAGLVWLDEGYVADQAPQSVAGKITAWLYRRFQAFNGAADRGMEIVPCELIDQNGTTLRTLVLRYAEAWHLPAAFRQWVTEANRFYNTLVDSIVTSWVDDGSHPELSEDALAVVREPYYRWLLEGPPTLGERWHLTRDAGLAVDFVPDLEPYRELKVRVLNGAHTAMAGLGLLMGLSTVREAVTHRTMASFIDALLRREVLPTLAAHGIAESEVTAFIETVLERFSNPYLVHRLEDIQLNADWKVYTRLWPSWQDYHNLTGHVPPLLTLAMAGQKRWLETQGTDNPFAAWPLGEAARDLLDAAVQAASDDLRTSPESAIGHTLNQTIGS</sequence>
<protein>
    <submittedName>
        <fullName evidence="6">Tagaturonate reductase</fullName>
        <ecNumber evidence="6">1.1.1.58</ecNumber>
    </submittedName>
</protein>
<dbReference type="PANTHER" id="PTHR30524:SF0">
    <property type="entry name" value="ALTRONATE OXIDOREDUCTASE-RELATED"/>
    <property type="match status" value="1"/>
</dbReference>
<organism evidence="6 7">
    <name type="scientific">Sulfobacillus acidophilus (strain ATCC 700253 / DSM 10332 / NAL)</name>
    <dbReference type="NCBI Taxonomy" id="679936"/>
    <lineage>
        <taxon>Bacteria</taxon>
        <taxon>Bacillati</taxon>
        <taxon>Bacillota</taxon>
        <taxon>Clostridia</taxon>
        <taxon>Eubacteriales</taxon>
        <taxon>Clostridiales Family XVII. Incertae Sedis</taxon>
        <taxon>Sulfobacillus</taxon>
    </lineage>
</organism>
<dbReference type="InterPro" id="IPR013131">
    <property type="entry name" value="Mannitol_DH_N"/>
</dbReference>
<evidence type="ECO:0000259" key="5">
    <source>
        <dbReference type="Pfam" id="PF08125"/>
    </source>
</evidence>
<keyword evidence="1 6" id="KW-0560">Oxidoreductase</keyword>
<evidence type="ECO:0000313" key="6">
    <source>
        <dbReference type="EMBL" id="AEW05647.1"/>
    </source>
</evidence>
<dbReference type="Gene3D" id="1.10.1040.10">
    <property type="entry name" value="N-(1-d-carboxylethyl)-l-norvaline Dehydrogenase, domain 2"/>
    <property type="match status" value="1"/>
</dbReference>
<comment type="catalytic activity">
    <reaction evidence="3">
        <text>D-mannitol 1-phosphate + NAD(+) = beta-D-fructose 6-phosphate + NADH + H(+)</text>
        <dbReference type="Rhea" id="RHEA:19661"/>
        <dbReference type="ChEBI" id="CHEBI:15378"/>
        <dbReference type="ChEBI" id="CHEBI:57540"/>
        <dbReference type="ChEBI" id="CHEBI:57634"/>
        <dbReference type="ChEBI" id="CHEBI:57945"/>
        <dbReference type="ChEBI" id="CHEBI:61381"/>
        <dbReference type="EC" id="1.1.1.17"/>
    </reaction>
</comment>
<dbReference type="SUPFAM" id="SSF48179">
    <property type="entry name" value="6-phosphogluconate dehydrogenase C-terminal domain-like"/>
    <property type="match status" value="1"/>
</dbReference>
<dbReference type="EMBL" id="CP003179">
    <property type="protein sequence ID" value="AEW05647.1"/>
    <property type="molecule type" value="Genomic_DNA"/>
</dbReference>
<evidence type="ECO:0000256" key="1">
    <source>
        <dbReference type="ARBA" id="ARBA00023002"/>
    </source>
</evidence>
<dbReference type="GO" id="GO:0019592">
    <property type="term" value="P:mannitol catabolic process"/>
    <property type="evidence" value="ECO:0007669"/>
    <property type="project" value="TreeGrafter"/>
</dbReference>
<gene>
    <name evidence="6" type="ordered locus">Sulac_2167</name>
</gene>
<proteinExistence type="predicted"/>
<dbReference type="GO" id="GO:0009026">
    <property type="term" value="F:tagaturonate reductase activity"/>
    <property type="evidence" value="ECO:0007669"/>
    <property type="project" value="UniProtKB-EC"/>
</dbReference>
<accession>G8TTI1</accession>
<dbReference type="InterPro" id="IPR013118">
    <property type="entry name" value="Mannitol_DH_C"/>
</dbReference>
<dbReference type="PANTHER" id="PTHR30524">
    <property type="entry name" value="MANNITOL-1-PHOSPHATE 5-DEHYDROGENASE"/>
    <property type="match status" value="1"/>
</dbReference>
<dbReference type="SUPFAM" id="SSF51735">
    <property type="entry name" value="NAD(P)-binding Rossmann-fold domains"/>
    <property type="match status" value="1"/>
</dbReference>
<reference evidence="7" key="1">
    <citation type="submission" date="2011-12" db="EMBL/GenBank/DDBJ databases">
        <title>The complete genome of chromosome of Sulfobacillus acidophilus DSM 10332.</title>
        <authorList>
            <person name="Lucas S."/>
            <person name="Han J."/>
            <person name="Lapidus A."/>
            <person name="Bruce D."/>
            <person name="Goodwin L."/>
            <person name="Pitluck S."/>
            <person name="Peters L."/>
            <person name="Kyrpides N."/>
            <person name="Mavromatis K."/>
            <person name="Ivanova N."/>
            <person name="Mikhailova N."/>
            <person name="Chertkov O."/>
            <person name="Saunders E."/>
            <person name="Detter J.C."/>
            <person name="Tapia R."/>
            <person name="Han C."/>
            <person name="Land M."/>
            <person name="Hauser L."/>
            <person name="Markowitz V."/>
            <person name="Cheng J.-F."/>
            <person name="Hugenholtz P."/>
            <person name="Woyke T."/>
            <person name="Wu D."/>
            <person name="Pukall R."/>
            <person name="Gehrich-Schroeter G."/>
            <person name="Schneider S."/>
            <person name="Klenk H.-P."/>
            <person name="Eisen J.A."/>
        </authorList>
    </citation>
    <scope>NUCLEOTIDE SEQUENCE [LARGE SCALE GENOMIC DNA]</scope>
    <source>
        <strain evidence="7">ATCC 700253 / DSM 10332 / NAL</strain>
    </source>
</reference>
<feature type="domain" description="Mannitol dehydrogenase N-terminal" evidence="4">
    <location>
        <begin position="11"/>
        <end position="249"/>
    </location>
</feature>
<dbReference type="HOGENOM" id="CLU_027324_1_0_9"/>
<evidence type="ECO:0000259" key="4">
    <source>
        <dbReference type="Pfam" id="PF01232"/>
    </source>
</evidence>
<dbReference type="AlphaFoldDB" id="G8TTI1"/>
<evidence type="ECO:0000256" key="2">
    <source>
        <dbReference type="ARBA" id="ARBA00023027"/>
    </source>
</evidence>
<feature type="domain" description="Mannitol dehydrogenase C-terminal" evidence="5">
    <location>
        <begin position="265"/>
        <end position="397"/>
    </location>
</feature>
<dbReference type="KEGG" id="sap:Sulac_2167"/>
<dbReference type="Pfam" id="PF08125">
    <property type="entry name" value="Mannitol_dh_C"/>
    <property type="match status" value="1"/>
</dbReference>
<dbReference type="Pfam" id="PF01232">
    <property type="entry name" value="Mannitol_dh"/>
    <property type="match status" value="1"/>
</dbReference>
<dbReference type="Gene3D" id="3.40.50.720">
    <property type="entry name" value="NAD(P)-binding Rossmann-like Domain"/>
    <property type="match status" value="1"/>
</dbReference>
<name>G8TTI1_SULAD</name>
<dbReference type="InterPro" id="IPR036291">
    <property type="entry name" value="NAD(P)-bd_dom_sf"/>
</dbReference>
<reference evidence="6 7" key="2">
    <citation type="journal article" date="2012" name="Stand. Genomic Sci.">
        <title>Complete genome sequence of the moderately thermophilic mineral-sulfide-oxidizing firmicute Sulfobacillus acidophilus type strain (NAL(T)).</title>
        <authorList>
            <person name="Anderson I."/>
            <person name="Chertkov O."/>
            <person name="Chen A."/>
            <person name="Saunders E."/>
            <person name="Lapidus A."/>
            <person name="Nolan M."/>
            <person name="Lucas S."/>
            <person name="Hammon N."/>
            <person name="Deshpande S."/>
            <person name="Cheng J.F."/>
            <person name="Han C."/>
            <person name="Tapia R."/>
            <person name="Goodwin L.A."/>
            <person name="Pitluck S."/>
            <person name="Liolios K."/>
            <person name="Pagani I."/>
            <person name="Ivanova N."/>
            <person name="Mikhailova N."/>
            <person name="Pati A."/>
            <person name="Palaniappan K."/>
            <person name="Land M."/>
            <person name="Pan C."/>
            <person name="Rohde M."/>
            <person name="Pukall R."/>
            <person name="Goker M."/>
            <person name="Detter J.C."/>
            <person name="Woyke T."/>
            <person name="Bristow J."/>
            <person name="Eisen J.A."/>
            <person name="Markowitz V."/>
            <person name="Hugenholtz P."/>
            <person name="Kyrpides N.C."/>
            <person name="Klenk H.P."/>
            <person name="Mavromatis K."/>
        </authorList>
    </citation>
    <scope>NUCLEOTIDE SEQUENCE [LARGE SCALE GENOMIC DNA]</scope>
    <source>
        <strain evidence="7">ATCC 700253 / DSM 10332 / NAL</strain>
    </source>
</reference>
<dbReference type="GO" id="GO:0005829">
    <property type="term" value="C:cytosol"/>
    <property type="evidence" value="ECO:0007669"/>
    <property type="project" value="TreeGrafter"/>
</dbReference>
<dbReference type="InterPro" id="IPR008927">
    <property type="entry name" value="6-PGluconate_DH-like_C_sf"/>
</dbReference>